<reference evidence="1 2" key="1">
    <citation type="submission" date="2019-05" db="EMBL/GenBank/DDBJ databases">
        <title>Draft Genome of Bradyrhizobium elkanii strain SEMIA 938, Used in Commercial Inoculants for Lupinus spp. in Brazil.</title>
        <authorList>
            <person name="Hungria M."/>
            <person name="Delamuta J.R.M."/>
            <person name="Ribeiro R.A."/>
            <person name="Nogueira M.A."/>
        </authorList>
    </citation>
    <scope>NUCLEOTIDE SEQUENCE [LARGE SCALE GENOMIC DNA]</scope>
    <source>
        <strain evidence="1 2">Semia 938</strain>
    </source>
</reference>
<name>A0A4U6RYS5_BRAEL</name>
<dbReference type="RefSeq" id="WP_137479697.1">
    <property type="nucleotide sequence ID" value="NZ_SZZP01000011.1"/>
</dbReference>
<dbReference type="EMBL" id="SZZP01000011">
    <property type="protein sequence ID" value="TKV79940.1"/>
    <property type="molecule type" value="Genomic_DNA"/>
</dbReference>
<evidence type="ECO:0000313" key="1">
    <source>
        <dbReference type="EMBL" id="TKV79940.1"/>
    </source>
</evidence>
<sequence>MGVWQPLIDNQAGFLSGLSNSISIIEAENPGLLAPVATGTMIVASDYSGQHKEAIDNVHQRWTARSYWLLHLSNHRQARDEMGKLHWRFE</sequence>
<evidence type="ECO:0000313" key="2">
    <source>
        <dbReference type="Proteomes" id="UP000305095"/>
    </source>
</evidence>
<organism evidence="1 2">
    <name type="scientific">Bradyrhizobium elkanii</name>
    <dbReference type="NCBI Taxonomy" id="29448"/>
    <lineage>
        <taxon>Bacteria</taxon>
        <taxon>Pseudomonadati</taxon>
        <taxon>Pseudomonadota</taxon>
        <taxon>Alphaproteobacteria</taxon>
        <taxon>Hyphomicrobiales</taxon>
        <taxon>Nitrobacteraceae</taxon>
        <taxon>Bradyrhizobium</taxon>
    </lineage>
</organism>
<comment type="caution">
    <text evidence="1">The sequence shown here is derived from an EMBL/GenBank/DDBJ whole genome shotgun (WGS) entry which is preliminary data.</text>
</comment>
<gene>
    <name evidence="1" type="ORF">FDV58_19650</name>
</gene>
<proteinExistence type="predicted"/>
<dbReference type="Proteomes" id="UP000305095">
    <property type="component" value="Unassembled WGS sequence"/>
</dbReference>
<dbReference type="AlphaFoldDB" id="A0A4U6RYS5"/>
<protein>
    <submittedName>
        <fullName evidence="1">Uncharacterized protein</fullName>
    </submittedName>
</protein>
<accession>A0A4U6RYS5</accession>